<name>A0A0R1F285_LACZE</name>
<reference evidence="11 12" key="1">
    <citation type="journal article" date="2015" name="Genome Announc.">
        <title>Expanding the biotechnology potential of lactobacilli through comparative genomics of 213 strains and associated genera.</title>
        <authorList>
            <person name="Sun Z."/>
            <person name="Harris H.M."/>
            <person name="McCann A."/>
            <person name="Guo C."/>
            <person name="Argimon S."/>
            <person name="Zhang W."/>
            <person name="Yang X."/>
            <person name="Jeffery I.B."/>
            <person name="Cooney J.C."/>
            <person name="Kagawa T.F."/>
            <person name="Liu W."/>
            <person name="Song Y."/>
            <person name="Salvetti E."/>
            <person name="Wrobel A."/>
            <person name="Rasinkangas P."/>
            <person name="Parkhill J."/>
            <person name="Rea M.C."/>
            <person name="O'Sullivan O."/>
            <person name="Ritari J."/>
            <person name="Douillard F.P."/>
            <person name="Paul Ross R."/>
            <person name="Yang R."/>
            <person name="Briner A.E."/>
            <person name="Felis G.E."/>
            <person name="de Vos W.M."/>
            <person name="Barrangou R."/>
            <person name="Klaenhammer T.R."/>
            <person name="Caufield P.W."/>
            <person name="Cui Y."/>
            <person name="Zhang H."/>
            <person name="O'Toole P.W."/>
        </authorList>
    </citation>
    <scope>NUCLEOTIDE SEQUENCE [LARGE SCALE GENOMIC DNA]</scope>
    <source>
        <strain evidence="11 12">DSM 20178</strain>
    </source>
</reference>
<dbReference type="PANTHER" id="PTHR43053:SF3">
    <property type="entry name" value="ALPHA-GALACTOSIDASE C-RELATED"/>
    <property type="match status" value="1"/>
</dbReference>
<feature type="binding site" evidence="8">
    <location>
        <position position="207"/>
    </location>
    <ligand>
        <name>substrate</name>
    </ligand>
</feature>
<dbReference type="Pfam" id="PF16874">
    <property type="entry name" value="Glyco_hydro_36C"/>
    <property type="match status" value="1"/>
</dbReference>
<dbReference type="InterPro" id="IPR050985">
    <property type="entry name" value="Alpha-glycosidase_related"/>
</dbReference>
<comment type="caution">
    <text evidence="11">The sequence shown here is derived from an EMBL/GenBank/DDBJ whole genome shotgun (WGS) entry which is preliminary data.</text>
</comment>
<dbReference type="FunFam" id="3.20.20.70:FF:000118">
    <property type="entry name" value="Alpha-galactosidase"/>
    <property type="match status" value="1"/>
</dbReference>
<dbReference type="Gene3D" id="2.70.98.60">
    <property type="entry name" value="alpha-galactosidase from lactobacil brevis"/>
    <property type="match status" value="1"/>
</dbReference>
<feature type="binding site" evidence="8">
    <location>
        <begin position="484"/>
        <end position="488"/>
    </location>
    <ligand>
        <name>substrate</name>
    </ligand>
</feature>
<dbReference type="eggNOG" id="COG3345">
    <property type="taxonomic scope" value="Bacteria"/>
</dbReference>
<dbReference type="EMBL" id="AZCT01000003">
    <property type="protein sequence ID" value="KRK12996.1"/>
    <property type="molecule type" value="Genomic_DNA"/>
</dbReference>
<dbReference type="PANTHER" id="PTHR43053">
    <property type="entry name" value="GLYCOSIDASE FAMILY 31"/>
    <property type="match status" value="1"/>
</dbReference>
<dbReference type="GO" id="GO:0004557">
    <property type="term" value="F:alpha-galactosidase activity"/>
    <property type="evidence" value="ECO:0007669"/>
    <property type="project" value="UniProtKB-UniRule"/>
</dbReference>
<evidence type="ECO:0000259" key="10">
    <source>
        <dbReference type="Pfam" id="PF16875"/>
    </source>
</evidence>
<dbReference type="InterPro" id="IPR038417">
    <property type="entry name" value="Alpga-gal_N_sf"/>
</dbReference>
<dbReference type="GO" id="GO:0016052">
    <property type="term" value="P:carbohydrate catabolic process"/>
    <property type="evidence" value="ECO:0007669"/>
    <property type="project" value="InterPro"/>
</dbReference>
<dbReference type="Gene3D" id="2.60.40.1180">
    <property type="entry name" value="Golgi alpha-mannosidase II"/>
    <property type="match status" value="1"/>
</dbReference>
<dbReference type="AlphaFoldDB" id="A0A0R1F285"/>
<evidence type="ECO:0000256" key="7">
    <source>
        <dbReference type="PIRSR" id="PIRSR005536-1"/>
    </source>
</evidence>
<feature type="binding site" evidence="8">
    <location>
        <begin position="374"/>
        <end position="375"/>
    </location>
    <ligand>
        <name>substrate</name>
    </ligand>
</feature>
<dbReference type="Gene3D" id="3.20.20.70">
    <property type="entry name" value="Aldolase class I"/>
    <property type="match status" value="1"/>
</dbReference>
<dbReference type="InterPro" id="IPR000111">
    <property type="entry name" value="Glyco_hydro_27/36_CS"/>
</dbReference>
<dbReference type="PIRSF" id="PIRSF005536">
    <property type="entry name" value="Agal"/>
    <property type="match status" value="1"/>
</dbReference>
<dbReference type="Pfam" id="PF02065">
    <property type="entry name" value="Melibiase"/>
    <property type="match status" value="1"/>
</dbReference>
<dbReference type="PATRIC" id="fig|1423816.3.peg.2228"/>
<feature type="binding site" evidence="8">
    <location>
        <position position="536"/>
    </location>
    <ligand>
        <name>substrate</name>
    </ligand>
</feature>
<organism evidence="11 12">
    <name type="scientific">Lacticaseibacillus zeae DSM 20178 = KCTC 3804</name>
    <dbReference type="NCBI Taxonomy" id="1423816"/>
    <lineage>
        <taxon>Bacteria</taxon>
        <taxon>Bacillati</taxon>
        <taxon>Bacillota</taxon>
        <taxon>Bacilli</taxon>
        <taxon>Lactobacillales</taxon>
        <taxon>Lactobacillaceae</taxon>
        <taxon>Lacticaseibacillus</taxon>
    </lineage>
</organism>
<dbReference type="InterPro" id="IPR031704">
    <property type="entry name" value="Glyco_hydro_36_N"/>
</dbReference>
<proteinExistence type="inferred from homology"/>
<evidence type="ECO:0000256" key="3">
    <source>
        <dbReference type="ARBA" id="ARBA00012755"/>
    </source>
</evidence>
<comment type="similarity">
    <text evidence="2">Belongs to the glycosyl hydrolase 36 family.</text>
</comment>
<dbReference type="CDD" id="cd14791">
    <property type="entry name" value="GH36"/>
    <property type="match status" value="1"/>
</dbReference>
<evidence type="ECO:0000313" key="11">
    <source>
        <dbReference type="EMBL" id="KRK12996.1"/>
    </source>
</evidence>
<protein>
    <recommendedName>
        <fullName evidence="3 6">Alpha-galactosidase</fullName>
        <ecNumber evidence="3 6">3.2.1.22</ecNumber>
    </recommendedName>
</protein>
<evidence type="ECO:0000259" key="9">
    <source>
        <dbReference type="Pfam" id="PF16874"/>
    </source>
</evidence>
<dbReference type="EC" id="3.2.1.22" evidence="3 6"/>
<feature type="binding site" evidence="8">
    <location>
        <position position="451"/>
    </location>
    <ligand>
        <name>substrate</name>
    </ligand>
</feature>
<evidence type="ECO:0000256" key="5">
    <source>
        <dbReference type="ARBA" id="ARBA00023295"/>
    </source>
</evidence>
<sequence>MNKIKGGSQLIDVIHDHAFHLYNQKISYLCSLLPNGQLGHLYFGPRLSLTDTDLDYLSQGSSPYAWMANFSNDQPFALGDAQQEYPVYGTGDFRQGSLSVTQDDAPVYPNFVFKDYRISHTKMRDLHHPTSFGNPALTDVLTIHLEDETAQLLLTLQYTIFSDSAAVIRAATLTNQGSEPVMIQRMLSGVLNLPQGRFDVVHLSGNWAKERHIQTQPLTQGTFSVESLRGASSHEQNPFVALHAVNRSFTSGDTYGANLIYSSNFLDSIEVNEWDQTRLLIGIHPASFSWRLDPKTSFTTPEAVFSFSSGGLAGLAQINQRFVARHIIDPQWRQKTRPVVLNSWEATYFDLNEQKLLRLAKLGRQVGVDCFVLDDGWFGTRDNDLSSLGDWFTNKHKFPDGLGHFAQEIHDLGLQFGLWFEPEMVSPRSQFFQKHPNWVVRPKRGRFSITRNQYVLDFSNPAVVNNIFDQMQKVITETHLDYVKWDLNRSITEAYSPYLAKIGHPQGEFFHRYVQGVYTLYQKLLTAFPQLLIEGCAGGGGRFDLGILFYSPQIWTSDDSDAIERLAIQSGTALAYPLSCMSNHVTAVPNEQVGRTTPLATRFRVAAFGILGYELDLTKLTPKELATIKDQISYYHDLQPLVLNGDFSLLLPRQSNGQNQVAWLLSDHARKRLVLGFFRVLADADSRTVQYMKIPLAQPNRRYWVNGHTGPISGDVLQRVGVRLPIQFNGANREQAQLIGDYQSALLTFDGVTNIRAINRRREEEGKEKVGHV</sequence>
<evidence type="ECO:0000256" key="4">
    <source>
        <dbReference type="ARBA" id="ARBA00022801"/>
    </source>
</evidence>
<evidence type="ECO:0000313" key="12">
    <source>
        <dbReference type="Proteomes" id="UP000051984"/>
    </source>
</evidence>
<feature type="domain" description="Glycosyl hydrolase family 36 N-terminal" evidence="10">
    <location>
        <begin position="36"/>
        <end position="293"/>
    </location>
</feature>
<evidence type="ECO:0000256" key="8">
    <source>
        <dbReference type="PIRSR" id="PIRSR005536-2"/>
    </source>
</evidence>
<dbReference type="Proteomes" id="UP000051984">
    <property type="component" value="Unassembled WGS sequence"/>
</dbReference>
<comment type="catalytic activity">
    <reaction evidence="1 6">
        <text>Hydrolysis of terminal, non-reducing alpha-D-galactose residues in alpha-D-galactosides, including galactose oligosaccharides, galactomannans and galactolipids.</text>
        <dbReference type="EC" id="3.2.1.22"/>
    </reaction>
</comment>
<feature type="active site" description="Nucleophile" evidence="7">
    <location>
        <position position="486"/>
    </location>
</feature>
<keyword evidence="5 6" id="KW-0326">Glycosidase</keyword>
<dbReference type="InterPro" id="IPR031705">
    <property type="entry name" value="Glyco_hydro_36_C"/>
</dbReference>
<accession>A0A0R1F285</accession>
<evidence type="ECO:0000256" key="6">
    <source>
        <dbReference type="PIRNR" id="PIRNR005536"/>
    </source>
</evidence>
<feature type="active site" description="Proton donor" evidence="7">
    <location>
        <position position="558"/>
    </location>
</feature>
<dbReference type="InterPro" id="IPR013785">
    <property type="entry name" value="Aldolase_TIM"/>
</dbReference>
<dbReference type="SUPFAM" id="SSF51445">
    <property type="entry name" value="(Trans)glycosidases"/>
    <property type="match status" value="1"/>
</dbReference>
<dbReference type="Pfam" id="PF16875">
    <property type="entry name" value="Glyco_hydro_36N"/>
    <property type="match status" value="1"/>
</dbReference>
<evidence type="ECO:0000256" key="1">
    <source>
        <dbReference type="ARBA" id="ARBA00001255"/>
    </source>
</evidence>
<keyword evidence="4 6" id="KW-0378">Hydrolase</keyword>
<dbReference type="InterPro" id="IPR013780">
    <property type="entry name" value="Glyco_hydro_b"/>
</dbReference>
<gene>
    <name evidence="11" type="ORF">FD51_GL002150</name>
</gene>
<evidence type="ECO:0000256" key="2">
    <source>
        <dbReference type="ARBA" id="ARBA00006202"/>
    </source>
</evidence>
<feature type="binding site" evidence="8">
    <location>
        <position position="558"/>
    </location>
    <ligand>
        <name>substrate</name>
    </ligand>
</feature>
<dbReference type="PRINTS" id="PR00743">
    <property type="entry name" value="GLHYDRLASE36"/>
</dbReference>
<feature type="domain" description="Glycosyl hydrolase family 36 C-terminal" evidence="9">
    <location>
        <begin position="661"/>
        <end position="748"/>
    </location>
</feature>
<dbReference type="InterPro" id="IPR017853">
    <property type="entry name" value="GH"/>
</dbReference>
<dbReference type="PROSITE" id="PS00512">
    <property type="entry name" value="ALPHA_GALACTOSIDASE"/>
    <property type="match status" value="1"/>
</dbReference>
<dbReference type="InterPro" id="IPR002252">
    <property type="entry name" value="Glyco_hydro_36"/>
</dbReference>